<feature type="transmembrane region" description="Helical" evidence="11">
    <location>
        <begin position="68"/>
        <end position="87"/>
    </location>
</feature>
<feature type="transmembrane region" description="Helical" evidence="11">
    <location>
        <begin position="286"/>
        <end position="312"/>
    </location>
</feature>
<dbReference type="GO" id="GO:0005886">
    <property type="term" value="C:plasma membrane"/>
    <property type="evidence" value="ECO:0007669"/>
    <property type="project" value="TreeGrafter"/>
</dbReference>
<evidence type="ECO:0000256" key="8">
    <source>
        <dbReference type="ARBA" id="ARBA00022967"/>
    </source>
</evidence>
<sequence length="907" mass="96642">MQAAREAAAAKRWPGGALWHAREATDALAALQSDAQRGLSADEARRRLREQGPNSLPTPPRRGPLRRFALQFHNPLIYVLLAAGWVTLLLRDYVDTAVILGVVLINAVIGFVQEGKAEQALAAVRAMLASRATVLRDGVYAECDASELVPGDLVLLESGARVPADLRLLQVKNLRIDESALTGESVATEKDTAAVDQATPVAERRCMAYAGTVVRYGQGRGVVVETGRTTEIGRIGDMVREAAVLETPLTRRLDRFSRQITWVILLLSALTFAFGVAVRHMPMFDVFLAVVGLAVAAIPEGLPAIVTIVLAIGTRNMARQRAVLRRLPAVETLGSVTVICTDKTGTLTRNEMTAVRVMLTGCELAVSGAGYAPIGVFTSAGKPIHPAQHDPLQALATCALLCNDAQLQQDAQQQWQLVGDPTEGALLALAYKAGLDGAALRAQFPRIDAIPFESELRYMATLHRDPQGKAFILLKGAPEQVLALCTLEANDAPVVQSDWLTAIERAAQSGLRVLALARCEAASDLAQLTVADITPRFTLLGLAGLIDPPRDEAVAAVAECQRAGLRVKMITGDHAATAAAIGAQIGLNAALPLDGASIDPLDEAALRRALLQTDVIARASPEHKLRLVRALQADGELVAMTGDGVNDAPALKAADIGVAMGRRGTDAAREAADLVLTDDNFATIGRAVREGRAVFDNIKKSLLFILPTNIGEAGVILFALLAGLALPVTASQILWVNMVSAVTLSLALAFEPPEIDVMQRPPRSPAEPLITRSMLVRIGFVSLLMGATTFGIFEWELARGSSLEFARTAAVNMLAFAELAYLFQVRSYTASALHRTLLHGNPVALAVAILLVLLQLAFTYAPPLQSLLGGAALPPSSWAMILGLSLAVFAAIEIEKALWRRMGLQRM</sequence>
<evidence type="ECO:0000256" key="7">
    <source>
        <dbReference type="ARBA" id="ARBA00022842"/>
    </source>
</evidence>
<dbReference type="EMBL" id="JAFKMR010000013">
    <property type="protein sequence ID" value="MBN8743680.1"/>
    <property type="molecule type" value="Genomic_DNA"/>
</dbReference>
<dbReference type="Pfam" id="PF08282">
    <property type="entry name" value="Hydrolase_3"/>
    <property type="match status" value="1"/>
</dbReference>
<feature type="transmembrane region" description="Helical" evidence="11">
    <location>
        <begin position="805"/>
        <end position="825"/>
    </location>
</feature>
<dbReference type="Pfam" id="PF00122">
    <property type="entry name" value="E1-E2_ATPase"/>
    <property type="match status" value="1"/>
</dbReference>
<dbReference type="GO" id="GO:0016887">
    <property type="term" value="F:ATP hydrolysis activity"/>
    <property type="evidence" value="ECO:0007669"/>
    <property type="project" value="InterPro"/>
</dbReference>
<dbReference type="SMART" id="SM00831">
    <property type="entry name" value="Cation_ATPase_N"/>
    <property type="match status" value="1"/>
</dbReference>
<dbReference type="GO" id="GO:1902600">
    <property type="term" value="P:proton transmembrane transport"/>
    <property type="evidence" value="ECO:0007669"/>
    <property type="project" value="TreeGrafter"/>
</dbReference>
<evidence type="ECO:0000256" key="1">
    <source>
        <dbReference type="ARBA" id="ARBA00004127"/>
    </source>
</evidence>
<dbReference type="NCBIfam" id="TIGR01494">
    <property type="entry name" value="ATPase_P-type"/>
    <property type="match status" value="3"/>
</dbReference>
<dbReference type="InterPro" id="IPR059000">
    <property type="entry name" value="ATPase_P-type_domA"/>
</dbReference>
<dbReference type="InterPro" id="IPR044492">
    <property type="entry name" value="P_typ_ATPase_HD_dom"/>
</dbReference>
<accession>A0A8I1MVL2</accession>
<dbReference type="Proteomes" id="UP000664800">
    <property type="component" value="Unassembled WGS sequence"/>
</dbReference>
<dbReference type="PROSITE" id="PS00154">
    <property type="entry name" value="ATPASE_E1_E2"/>
    <property type="match status" value="1"/>
</dbReference>
<evidence type="ECO:0000313" key="13">
    <source>
        <dbReference type="EMBL" id="MBN8743680.1"/>
    </source>
</evidence>
<feature type="transmembrane region" description="Helical" evidence="11">
    <location>
        <begin position="878"/>
        <end position="899"/>
    </location>
</feature>
<dbReference type="GO" id="GO:0030007">
    <property type="term" value="P:intracellular potassium ion homeostasis"/>
    <property type="evidence" value="ECO:0007669"/>
    <property type="project" value="TreeGrafter"/>
</dbReference>
<dbReference type="InterPro" id="IPR004014">
    <property type="entry name" value="ATPase_P-typ_cation-transptr_N"/>
</dbReference>
<comment type="caution">
    <text evidence="13">The sequence shown here is derived from an EMBL/GenBank/DDBJ whole genome shotgun (WGS) entry which is preliminary data.</text>
</comment>
<dbReference type="SUPFAM" id="SSF56784">
    <property type="entry name" value="HAD-like"/>
    <property type="match status" value="1"/>
</dbReference>
<evidence type="ECO:0000256" key="5">
    <source>
        <dbReference type="ARBA" id="ARBA00022741"/>
    </source>
</evidence>
<evidence type="ECO:0000256" key="6">
    <source>
        <dbReference type="ARBA" id="ARBA00022840"/>
    </source>
</evidence>
<dbReference type="Gene3D" id="3.40.50.1000">
    <property type="entry name" value="HAD superfamily/HAD-like"/>
    <property type="match status" value="1"/>
</dbReference>
<comment type="subcellular location">
    <subcellularLocation>
        <location evidence="1">Endomembrane system</location>
        <topology evidence="1">Multi-pass membrane protein</topology>
    </subcellularLocation>
</comment>
<dbReference type="InterPro" id="IPR023214">
    <property type="entry name" value="HAD_sf"/>
</dbReference>
<keyword evidence="10 11" id="KW-0472">Membrane</keyword>
<dbReference type="SUPFAM" id="SSF81665">
    <property type="entry name" value="Calcium ATPase, transmembrane domain M"/>
    <property type="match status" value="1"/>
</dbReference>
<dbReference type="SFLD" id="SFLDG00002">
    <property type="entry name" value="C1.7:_P-type_atpase_like"/>
    <property type="match status" value="1"/>
</dbReference>
<dbReference type="SFLD" id="SFLDF00027">
    <property type="entry name" value="p-type_atpase"/>
    <property type="match status" value="1"/>
</dbReference>
<dbReference type="PRINTS" id="PR00120">
    <property type="entry name" value="HATPASE"/>
</dbReference>
<evidence type="ECO:0000256" key="2">
    <source>
        <dbReference type="ARBA" id="ARBA00005675"/>
    </source>
</evidence>
<feature type="transmembrane region" description="Helical" evidence="11">
    <location>
        <begin position="732"/>
        <end position="753"/>
    </location>
</feature>
<evidence type="ECO:0000256" key="4">
    <source>
        <dbReference type="ARBA" id="ARBA00022692"/>
    </source>
</evidence>
<dbReference type="Pfam" id="PF13246">
    <property type="entry name" value="Cation_ATPase"/>
    <property type="match status" value="1"/>
</dbReference>
<dbReference type="AlphaFoldDB" id="A0A8I1MVL2"/>
<keyword evidence="9 11" id="KW-1133">Transmembrane helix</keyword>
<keyword evidence="8" id="KW-1278">Translocase</keyword>
<evidence type="ECO:0000256" key="10">
    <source>
        <dbReference type="ARBA" id="ARBA00023136"/>
    </source>
</evidence>
<dbReference type="Gene3D" id="2.70.150.10">
    <property type="entry name" value="Calcium-transporting ATPase, cytoplasmic transduction domain A"/>
    <property type="match status" value="1"/>
</dbReference>
<dbReference type="GO" id="GO:0005391">
    <property type="term" value="F:P-type sodium:potassium-exchanging transporter activity"/>
    <property type="evidence" value="ECO:0007669"/>
    <property type="project" value="TreeGrafter"/>
</dbReference>
<gene>
    <name evidence="13" type="ORF">J0I24_05165</name>
</gene>
<dbReference type="SFLD" id="SFLDS00003">
    <property type="entry name" value="Haloacid_Dehalogenase"/>
    <property type="match status" value="1"/>
</dbReference>
<keyword evidence="3" id="KW-0597">Phosphoprotein</keyword>
<feature type="transmembrane region" description="Helical" evidence="11">
    <location>
        <begin position="93"/>
        <end position="112"/>
    </location>
</feature>
<evidence type="ECO:0000313" key="14">
    <source>
        <dbReference type="Proteomes" id="UP000664800"/>
    </source>
</evidence>
<dbReference type="InterPro" id="IPR023299">
    <property type="entry name" value="ATPase_P-typ_cyto_dom_N"/>
</dbReference>
<reference evidence="13" key="1">
    <citation type="submission" date="2021-02" db="EMBL/GenBank/DDBJ databases">
        <title>Thiocyanate and organic carbon inputs drive convergent selection for specific autotrophic Afipia and Thiobacillus strains within complex microbiomes.</title>
        <authorList>
            <person name="Huddy R.J."/>
            <person name="Sachdeva R."/>
            <person name="Kadzinga F."/>
            <person name="Kantor R.S."/>
            <person name="Harrison S.T.L."/>
            <person name="Banfield J.F."/>
        </authorList>
    </citation>
    <scope>NUCLEOTIDE SEQUENCE</scope>
    <source>
        <strain evidence="13">SCN18_13_7_16_R3_B_64_19</strain>
    </source>
</reference>
<dbReference type="GO" id="GO:0006883">
    <property type="term" value="P:intracellular sodium ion homeostasis"/>
    <property type="evidence" value="ECO:0007669"/>
    <property type="project" value="TreeGrafter"/>
</dbReference>
<keyword evidence="7" id="KW-0460">Magnesium</keyword>
<dbReference type="GO" id="GO:0005524">
    <property type="term" value="F:ATP binding"/>
    <property type="evidence" value="ECO:0007669"/>
    <property type="project" value="UniProtKB-KW"/>
</dbReference>
<proteinExistence type="inferred from homology"/>
<dbReference type="GO" id="GO:0012505">
    <property type="term" value="C:endomembrane system"/>
    <property type="evidence" value="ECO:0007669"/>
    <property type="project" value="UniProtKB-SubCell"/>
</dbReference>
<dbReference type="InterPro" id="IPR036412">
    <property type="entry name" value="HAD-like_sf"/>
</dbReference>
<dbReference type="Pfam" id="PF00690">
    <property type="entry name" value="Cation_ATPase_N"/>
    <property type="match status" value="1"/>
</dbReference>
<dbReference type="InterPro" id="IPR023298">
    <property type="entry name" value="ATPase_P-typ_TM_dom_sf"/>
</dbReference>
<dbReference type="InterPro" id="IPR001757">
    <property type="entry name" value="P_typ_ATPase"/>
</dbReference>
<feature type="transmembrane region" description="Helical" evidence="11">
    <location>
        <begin position="260"/>
        <end position="280"/>
    </location>
</feature>
<comment type="similarity">
    <text evidence="2">Belongs to the cation transport ATPase (P-type) (TC 3.A.3) family. Type IIA subfamily.</text>
</comment>
<dbReference type="PANTHER" id="PTHR43294">
    <property type="entry name" value="SODIUM/POTASSIUM-TRANSPORTING ATPASE SUBUNIT ALPHA"/>
    <property type="match status" value="1"/>
</dbReference>
<dbReference type="GO" id="GO:0036376">
    <property type="term" value="P:sodium ion export across plasma membrane"/>
    <property type="evidence" value="ECO:0007669"/>
    <property type="project" value="TreeGrafter"/>
</dbReference>
<evidence type="ECO:0000256" key="11">
    <source>
        <dbReference type="SAM" id="Phobius"/>
    </source>
</evidence>
<dbReference type="SUPFAM" id="SSF81660">
    <property type="entry name" value="Metal cation-transporting ATPase, ATP-binding domain N"/>
    <property type="match status" value="1"/>
</dbReference>
<dbReference type="Gene3D" id="3.40.1110.10">
    <property type="entry name" value="Calcium-transporting ATPase, cytoplasmic domain N"/>
    <property type="match status" value="1"/>
</dbReference>
<dbReference type="Gene3D" id="1.20.1110.10">
    <property type="entry name" value="Calcium-transporting ATPase, transmembrane domain"/>
    <property type="match status" value="1"/>
</dbReference>
<dbReference type="InterPro" id="IPR050510">
    <property type="entry name" value="Cation_transp_ATPase_P-type"/>
</dbReference>
<dbReference type="SUPFAM" id="SSF81653">
    <property type="entry name" value="Calcium ATPase, transduction domain A"/>
    <property type="match status" value="1"/>
</dbReference>
<keyword evidence="6" id="KW-0067">ATP-binding</keyword>
<dbReference type="InterPro" id="IPR008250">
    <property type="entry name" value="ATPase_P-typ_transduc_dom_A_sf"/>
</dbReference>
<dbReference type="FunFam" id="2.70.150.10:FF:000160">
    <property type="entry name" value="Sarcoplasmic/endoplasmic reticulum calcium ATPase 1"/>
    <property type="match status" value="1"/>
</dbReference>
<dbReference type="Pfam" id="PF00689">
    <property type="entry name" value="Cation_ATPase_C"/>
    <property type="match status" value="1"/>
</dbReference>
<dbReference type="PRINTS" id="PR00119">
    <property type="entry name" value="CATATPASE"/>
</dbReference>
<dbReference type="InterPro" id="IPR018303">
    <property type="entry name" value="ATPase_P-typ_P_site"/>
</dbReference>
<organism evidence="13 14">
    <name type="scientific">Thiomonas arsenitoxydans (strain DSM 22701 / CIP 110005 / 3As)</name>
    <dbReference type="NCBI Taxonomy" id="426114"/>
    <lineage>
        <taxon>Bacteria</taxon>
        <taxon>Pseudomonadati</taxon>
        <taxon>Pseudomonadota</taxon>
        <taxon>Betaproteobacteria</taxon>
        <taxon>Burkholderiales</taxon>
        <taxon>Thiomonas</taxon>
    </lineage>
</organism>
<evidence type="ECO:0000259" key="12">
    <source>
        <dbReference type="SMART" id="SM00831"/>
    </source>
</evidence>
<feature type="transmembrane region" description="Helical" evidence="11">
    <location>
        <begin position="702"/>
        <end position="726"/>
    </location>
</feature>
<feature type="transmembrane region" description="Helical" evidence="11">
    <location>
        <begin position="837"/>
        <end position="858"/>
    </location>
</feature>
<dbReference type="PANTHER" id="PTHR43294:SF20">
    <property type="entry name" value="P-TYPE ATPASE"/>
    <property type="match status" value="1"/>
</dbReference>
<evidence type="ECO:0000256" key="9">
    <source>
        <dbReference type="ARBA" id="ARBA00022989"/>
    </source>
</evidence>
<evidence type="ECO:0000256" key="3">
    <source>
        <dbReference type="ARBA" id="ARBA00022553"/>
    </source>
</evidence>
<dbReference type="InterPro" id="IPR006068">
    <property type="entry name" value="ATPase_P-typ_cation-transptr_C"/>
</dbReference>
<keyword evidence="5" id="KW-0547">Nucleotide-binding</keyword>
<keyword evidence="4 11" id="KW-0812">Transmembrane</keyword>
<dbReference type="GO" id="GO:1990573">
    <property type="term" value="P:potassium ion import across plasma membrane"/>
    <property type="evidence" value="ECO:0007669"/>
    <property type="project" value="TreeGrafter"/>
</dbReference>
<feature type="transmembrane region" description="Helical" evidence="11">
    <location>
        <begin position="774"/>
        <end position="793"/>
    </location>
</feature>
<name>A0A8I1MVL2_THIA3</name>
<feature type="domain" description="Cation-transporting P-type ATPase N-terminal" evidence="12">
    <location>
        <begin position="18"/>
        <end position="92"/>
    </location>
</feature>
<protein>
    <submittedName>
        <fullName evidence="13">HAD-IC family P-type ATPase</fullName>
    </submittedName>
</protein>